<proteinExistence type="predicted"/>
<dbReference type="InterPro" id="IPR011009">
    <property type="entry name" value="Kinase-like_dom_sf"/>
</dbReference>
<organism evidence="2 3">
    <name type="scientific">Ambrosiozyma monospora</name>
    <name type="common">Yeast</name>
    <name type="synonym">Endomycopsis monosporus</name>
    <dbReference type="NCBI Taxonomy" id="43982"/>
    <lineage>
        <taxon>Eukaryota</taxon>
        <taxon>Fungi</taxon>
        <taxon>Dikarya</taxon>
        <taxon>Ascomycota</taxon>
        <taxon>Saccharomycotina</taxon>
        <taxon>Pichiomycetes</taxon>
        <taxon>Pichiales</taxon>
        <taxon>Pichiaceae</taxon>
        <taxon>Ambrosiozyma</taxon>
    </lineage>
</organism>
<evidence type="ECO:0000313" key="3">
    <source>
        <dbReference type="Proteomes" id="UP001165063"/>
    </source>
</evidence>
<evidence type="ECO:0000256" key="1">
    <source>
        <dbReference type="SAM" id="MobiDB-lite"/>
    </source>
</evidence>
<sequence>MVLEQMDHEIATYDGRAAEVIPEYYKSKGWAVEPTINFSLTHCKHMLMPILVQPYSIARLTENDGHSARTQSVLRKLFSYCLAYAKDTVVLTDGFDLTVYKFNFSTEQLKTMIYPIGEGKYGEAYVVNYQYKTFKSTDPLLTPKWVLSSLVYDEYKNSLNGVLEAKRAALTNKLIKKVSKPDPVLMFDDLKEDKQLKEALIIENDTDSWRCPPNKIIHKDVSDIHYEMLQRGKGRLTTTVSIPVDEYIDLFDVDTENVDFTGVKNVIIKLLNFRELRDYFDNYIESGKATFEQFYDYSFKCHEFEIKAYRIITEYNKTILNADSEDSDNRIIHSPRYLGHGWCCLNSNDIHFDGYFLAIEKLEFHERKPQTKAEFATGIKDIELMAELGIEHGDLALRNMCYNENHVYFFDFNRVELGVLNSQRLIDEYKTQFVDNCEEKLAQKELNAADTSPTKLFEKPPVMDNEDPTELGVFDPTEEAADVSLIKP</sequence>
<dbReference type="EMBL" id="BSXU01001486">
    <property type="protein sequence ID" value="GMG27986.1"/>
    <property type="molecule type" value="Genomic_DNA"/>
</dbReference>
<dbReference type="Proteomes" id="UP001165063">
    <property type="component" value="Unassembled WGS sequence"/>
</dbReference>
<comment type="caution">
    <text evidence="2">The sequence shown here is derived from an EMBL/GenBank/DDBJ whole genome shotgun (WGS) entry which is preliminary data.</text>
</comment>
<dbReference type="Gene3D" id="1.10.510.10">
    <property type="entry name" value="Transferase(Phosphotransferase) domain 1"/>
    <property type="match status" value="1"/>
</dbReference>
<reference evidence="2" key="1">
    <citation type="submission" date="2023-04" db="EMBL/GenBank/DDBJ databases">
        <title>Ambrosiozyma monospora NBRC 1965.</title>
        <authorList>
            <person name="Ichikawa N."/>
            <person name="Sato H."/>
            <person name="Tonouchi N."/>
        </authorList>
    </citation>
    <scope>NUCLEOTIDE SEQUENCE</scope>
    <source>
        <strain evidence="2">NBRC 1965</strain>
    </source>
</reference>
<feature type="region of interest" description="Disordered" evidence="1">
    <location>
        <begin position="452"/>
        <end position="473"/>
    </location>
</feature>
<protein>
    <submittedName>
        <fullName evidence="2">Unnamed protein product</fullName>
    </submittedName>
</protein>
<dbReference type="AlphaFoldDB" id="A0A9W6YWN0"/>
<gene>
    <name evidence="2" type="ORF">Amon01_000351500</name>
</gene>
<dbReference type="SUPFAM" id="SSF56112">
    <property type="entry name" value="Protein kinase-like (PK-like)"/>
    <property type="match status" value="1"/>
</dbReference>
<accession>A0A9W6YWN0</accession>
<keyword evidence="3" id="KW-1185">Reference proteome</keyword>
<name>A0A9W6YWN0_AMBMO</name>
<evidence type="ECO:0000313" key="2">
    <source>
        <dbReference type="EMBL" id="GMG27986.1"/>
    </source>
</evidence>